<feature type="transmembrane region" description="Helical" evidence="1">
    <location>
        <begin position="114"/>
        <end position="138"/>
    </location>
</feature>
<dbReference type="InterPro" id="IPR037522">
    <property type="entry name" value="HD_GYP_dom"/>
</dbReference>
<evidence type="ECO:0000313" key="4">
    <source>
        <dbReference type="Proteomes" id="UP000001299"/>
    </source>
</evidence>
<evidence type="ECO:0000259" key="2">
    <source>
        <dbReference type="PROSITE" id="PS51832"/>
    </source>
</evidence>
<dbReference type="Proteomes" id="UP000001299">
    <property type="component" value="Chromosome 1"/>
</dbReference>
<protein>
    <submittedName>
        <fullName evidence="3">HD-GYP domain-containing protein</fullName>
    </submittedName>
</protein>
<dbReference type="SUPFAM" id="SSF109604">
    <property type="entry name" value="HD-domain/PDEase-like"/>
    <property type="match status" value="1"/>
</dbReference>
<dbReference type="KEGG" id="bpb:bpr_I0172"/>
<keyword evidence="1" id="KW-0472">Membrane</keyword>
<dbReference type="eggNOG" id="COG3437">
    <property type="taxonomic scope" value="Bacteria"/>
</dbReference>
<feature type="domain" description="HD-GYP" evidence="2">
    <location>
        <begin position="247"/>
        <end position="442"/>
    </location>
</feature>
<gene>
    <name evidence="3" type="ordered locus">bpr_I0172</name>
</gene>
<dbReference type="PANTHER" id="PTHR43155">
    <property type="entry name" value="CYCLIC DI-GMP PHOSPHODIESTERASE PA4108-RELATED"/>
    <property type="match status" value="1"/>
</dbReference>
<dbReference type="CDD" id="cd00077">
    <property type="entry name" value="HDc"/>
    <property type="match status" value="1"/>
</dbReference>
<evidence type="ECO:0000313" key="3">
    <source>
        <dbReference type="EMBL" id="ADL32922.1"/>
    </source>
</evidence>
<feature type="transmembrane region" description="Helical" evidence="1">
    <location>
        <begin position="178"/>
        <end position="199"/>
    </location>
</feature>
<keyword evidence="4" id="KW-1185">Reference proteome</keyword>
<feature type="transmembrane region" description="Helical" evidence="1">
    <location>
        <begin position="71"/>
        <end position="94"/>
    </location>
</feature>
<name>E0RW56_BUTPB</name>
<dbReference type="Gene3D" id="1.10.3210.10">
    <property type="entry name" value="Hypothetical protein af1432"/>
    <property type="match status" value="1"/>
</dbReference>
<sequence length="790" mass="88638">MYEFIRSHQLNMMLELSSACFTMALLLLITKFLTKKRKWILIMMELIATTLLISDRYAYIYSGDVSATGYVMVRISNCLVFFMTSAIVLGFNLYLTDLLTAEGKMDKVPGRITFVNIISVIGMVLAIIAAFTGLYYSFDANNIYHRGPGFLISYIIPIIGPIIQYTVIVQYKEKFSRLIYIALVLYLVVPVFCGIVQIFAYGISIVNMAMVLVSIFLYVFTYLDVNEAVIRAHAIEMEQLDEDRKSIKRLFDQTATAFVAAMEKKDPYPPGHSAIAAEIAGRIAKSLGKEQDEIDEIYYAALLHNVGIMGIPDGVVENLDKLSPEQYEVFKKTPIISAEILSNITEYPILAEAAKYGNEKYDGSGYPEGLKGEEIPEVARIMAVIDKYDVMTTKSKFSDPLPEPLVREEFIKESGISFDPQIADIMIDIIDTDAKDEGVAGVHLHNEIEKELECGKYRDKISSGIPVDNVTTTISFRCTSNKKSPGDFSMPSIIVFDSYDKRVHSNPKSIKAYKYTEYGELWFDGHHISTDARNMEVTIEKIGDDVNWTEGKYVIMATKFEDHVKINMTDGHKDMEVMIALPDSSKFAEVAITGENCLISDITVERDEVETTEDDITRIAEAVSYIERMESDAPNLQIDNHRSAYTDGIEIKNYIDLAFHSMSLPASDLVWHCPYIVIFYSENGIVGGPGYKEFALIKLNGEIDRSGIYAYNTFSMKRTGDFPGWNVWKETNKSGLEYEVSFTRKGSTVTLKTTNLGVEIQNVTSVTDGGDKIYAAITGDTVAITDIRIK</sequence>
<accession>E0RW56</accession>
<dbReference type="PANTHER" id="PTHR43155:SF2">
    <property type="entry name" value="CYCLIC DI-GMP PHOSPHODIESTERASE PA4108"/>
    <property type="match status" value="1"/>
</dbReference>
<proteinExistence type="predicted"/>
<keyword evidence="1" id="KW-1133">Transmembrane helix</keyword>
<organism evidence="3 4">
    <name type="scientific">Butyrivibrio proteoclasticus (strain ATCC 51982 / DSM 14932 / B316)</name>
    <name type="common">Clostridium proteoclasticum</name>
    <dbReference type="NCBI Taxonomy" id="515622"/>
    <lineage>
        <taxon>Bacteria</taxon>
        <taxon>Bacillati</taxon>
        <taxon>Bacillota</taxon>
        <taxon>Clostridia</taxon>
        <taxon>Lachnospirales</taxon>
        <taxon>Lachnospiraceae</taxon>
        <taxon>Butyrivibrio</taxon>
    </lineage>
</organism>
<dbReference type="InterPro" id="IPR003607">
    <property type="entry name" value="HD/PDEase_dom"/>
</dbReference>
<feature type="transmembrane region" description="Helical" evidence="1">
    <location>
        <begin position="150"/>
        <end position="171"/>
    </location>
</feature>
<feature type="transmembrane region" description="Helical" evidence="1">
    <location>
        <begin position="40"/>
        <end position="59"/>
    </location>
</feature>
<feature type="transmembrane region" description="Helical" evidence="1">
    <location>
        <begin position="12"/>
        <end position="33"/>
    </location>
</feature>
<reference evidence="3 4" key="1">
    <citation type="journal article" date="2010" name="PLoS ONE">
        <title>The glycobiome of the rumen bacterium Butyrivibrio proteoclasticus B316(T) highlights adaptation to a polysaccharide-rich environment.</title>
        <authorList>
            <person name="Kelly W.J."/>
            <person name="Leahy S.C."/>
            <person name="Altermann E."/>
            <person name="Yeoman C.J."/>
            <person name="Dunne J.C."/>
            <person name="Kong Z."/>
            <person name="Pacheco D.M."/>
            <person name="Li D."/>
            <person name="Noel S.J."/>
            <person name="Moon C.D."/>
            <person name="Cookson A.L."/>
            <person name="Attwood G.T."/>
        </authorList>
    </citation>
    <scope>NUCLEOTIDE SEQUENCE [LARGE SCALE GENOMIC DNA]</scope>
    <source>
        <strain evidence="4">ATCC 51982 / DSM 14932 / B316</strain>
    </source>
</reference>
<dbReference type="AlphaFoldDB" id="E0RW56"/>
<dbReference type="HOGENOM" id="CLU_353326_0_0_9"/>
<evidence type="ECO:0000256" key="1">
    <source>
        <dbReference type="SAM" id="Phobius"/>
    </source>
</evidence>
<dbReference type="PROSITE" id="PS51832">
    <property type="entry name" value="HD_GYP"/>
    <property type="match status" value="1"/>
</dbReference>
<dbReference type="RefSeq" id="WP_013279581.1">
    <property type="nucleotide sequence ID" value="NC_014387.1"/>
</dbReference>
<dbReference type="SMART" id="SM00471">
    <property type="entry name" value="HDc"/>
    <property type="match status" value="1"/>
</dbReference>
<dbReference type="STRING" id="515622.bpr_I0172"/>
<dbReference type="Pfam" id="PF13487">
    <property type="entry name" value="HD_5"/>
    <property type="match status" value="1"/>
</dbReference>
<dbReference type="EMBL" id="CP001810">
    <property type="protein sequence ID" value="ADL32922.1"/>
    <property type="molecule type" value="Genomic_DNA"/>
</dbReference>
<keyword evidence="1" id="KW-0812">Transmembrane</keyword>